<evidence type="ECO:0000313" key="3">
    <source>
        <dbReference type="Proteomes" id="UP000184383"/>
    </source>
</evidence>
<reference evidence="3" key="1">
    <citation type="journal article" date="2017" name="Genome Biol.">
        <title>Comparative genomics reveals high biological diversity and specific adaptations in the industrially and medically important fungal genus Aspergillus.</title>
        <authorList>
            <person name="de Vries R.P."/>
            <person name="Riley R."/>
            <person name="Wiebenga A."/>
            <person name="Aguilar-Osorio G."/>
            <person name="Amillis S."/>
            <person name="Uchima C.A."/>
            <person name="Anderluh G."/>
            <person name="Asadollahi M."/>
            <person name="Askin M."/>
            <person name="Barry K."/>
            <person name="Battaglia E."/>
            <person name="Bayram O."/>
            <person name="Benocci T."/>
            <person name="Braus-Stromeyer S.A."/>
            <person name="Caldana C."/>
            <person name="Canovas D."/>
            <person name="Cerqueira G.C."/>
            <person name="Chen F."/>
            <person name="Chen W."/>
            <person name="Choi C."/>
            <person name="Clum A."/>
            <person name="Dos Santos R.A."/>
            <person name="Damasio A.R."/>
            <person name="Diallinas G."/>
            <person name="Emri T."/>
            <person name="Fekete E."/>
            <person name="Flipphi M."/>
            <person name="Freyberg S."/>
            <person name="Gallo A."/>
            <person name="Gournas C."/>
            <person name="Habgood R."/>
            <person name="Hainaut M."/>
            <person name="Harispe M.L."/>
            <person name="Henrissat B."/>
            <person name="Hilden K.S."/>
            <person name="Hope R."/>
            <person name="Hossain A."/>
            <person name="Karabika E."/>
            <person name="Karaffa L."/>
            <person name="Karanyi Z."/>
            <person name="Krasevec N."/>
            <person name="Kuo A."/>
            <person name="Kusch H."/>
            <person name="LaButti K."/>
            <person name="Lagendijk E.L."/>
            <person name="Lapidus A."/>
            <person name="Levasseur A."/>
            <person name="Lindquist E."/>
            <person name="Lipzen A."/>
            <person name="Logrieco A.F."/>
            <person name="MacCabe A."/>
            <person name="Maekelae M.R."/>
            <person name="Malavazi I."/>
            <person name="Melin P."/>
            <person name="Meyer V."/>
            <person name="Mielnichuk N."/>
            <person name="Miskei M."/>
            <person name="Molnar A.P."/>
            <person name="Mule G."/>
            <person name="Ngan C.Y."/>
            <person name="Orejas M."/>
            <person name="Orosz E."/>
            <person name="Ouedraogo J.P."/>
            <person name="Overkamp K.M."/>
            <person name="Park H.-S."/>
            <person name="Perrone G."/>
            <person name="Piumi F."/>
            <person name="Punt P.J."/>
            <person name="Ram A.F."/>
            <person name="Ramon A."/>
            <person name="Rauscher S."/>
            <person name="Record E."/>
            <person name="Riano-Pachon D.M."/>
            <person name="Robert V."/>
            <person name="Roehrig J."/>
            <person name="Ruller R."/>
            <person name="Salamov A."/>
            <person name="Salih N.S."/>
            <person name="Samson R.A."/>
            <person name="Sandor E."/>
            <person name="Sanguinetti M."/>
            <person name="Schuetze T."/>
            <person name="Sepcic K."/>
            <person name="Shelest E."/>
            <person name="Sherlock G."/>
            <person name="Sophianopoulou V."/>
            <person name="Squina F.M."/>
            <person name="Sun H."/>
            <person name="Susca A."/>
            <person name="Todd R.B."/>
            <person name="Tsang A."/>
            <person name="Unkles S.E."/>
            <person name="van de Wiele N."/>
            <person name="van Rossen-Uffink D."/>
            <person name="Oliveira J.V."/>
            <person name="Vesth T.C."/>
            <person name="Visser J."/>
            <person name="Yu J.-H."/>
            <person name="Zhou M."/>
            <person name="Andersen M.R."/>
            <person name="Archer D.B."/>
            <person name="Baker S.E."/>
            <person name="Benoit I."/>
            <person name="Brakhage A.A."/>
            <person name="Braus G.H."/>
            <person name="Fischer R."/>
            <person name="Frisvad J.C."/>
            <person name="Goldman G.H."/>
            <person name="Houbraken J."/>
            <person name="Oakley B."/>
            <person name="Pocsi I."/>
            <person name="Scazzocchio C."/>
            <person name="Seiboth B."/>
            <person name="vanKuyk P.A."/>
            <person name="Wortman J."/>
            <person name="Dyer P.S."/>
            <person name="Grigoriev I.V."/>
        </authorList>
    </citation>
    <scope>NUCLEOTIDE SEQUENCE [LARGE SCALE GENOMIC DNA]</scope>
    <source>
        <strain evidence="3">DTO 134E9</strain>
    </source>
</reference>
<accession>A0A1L9RMU7</accession>
<dbReference type="RefSeq" id="XP_040689941.1">
    <property type="nucleotide sequence ID" value="XM_040831015.1"/>
</dbReference>
<feature type="region of interest" description="Disordered" evidence="1">
    <location>
        <begin position="16"/>
        <end position="79"/>
    </location>
</feature>
<keyword evidence="3" id="KW-1185">Reference proteome</keyword>
<sequence length="218" mass="24280">MDQTLTYSEFMRRLDNKGLDDDMSQLSKEPKSASELNDAAQELLRNKYGGEIDPGKIDPELRGKKLNAPSNLDDPTPPRALPGLRMIPSELPTLWRTNGNNEKATEAINDRWDRIKNINQNIVTLRQEDTQSYIAKLFRKPTKNKGLGLRDDGSVKTTKEKSAIDIGPKYDKVDIDATLSANKDKLKAQGLGSKKELARWVNGLGNPESKAKNGYADA</sequence>
<evidence type="ECO:0000256" key="1">
    <source>
        <dbReference type="SAM" id="MobiDB-lite"/>
    </source>
</evidence>
<feature type="compositionally biased region" description="Basic and acidic residues" evidence="1">
    <location>
        <begin position="44"/>
        <end position="63"/>
    </location>
</feature>
<organism evidence="2 3">
    <name type="scientific">Aspergillus wentii DTO 134E9</name>
    <dbReference type="NCBI Taxonomy" id="1073089"/>
    <lineage>
        <taxon>Eukaryota</taxon>
        <taxon>Fungi</taxon>
        <taxon>Dikarya</taxon>
        <taxon>Ascomycota</taxon>
        <taxon>Pezizomycotina</taxon>
        <taxon>Eurotiomycetes</taxon>
        <taxon>Eurotiomycetidae</taxon>
        <taxon>Eurotiales</taxon>
        <taxon>Aspergillaceae</taxon>
        <taxon>Aspergillus</taxon>
        <taxon>Aspergillus subgen. Cremei</taxon>
    </lineage>
</organism>
<name>A0A1L9RMU7_ASPWE</name>
<proteinExistence type="predicted"/>
<dbReference type="EMBL" id="KV878212">
    <property type="protein sequence ID" value="OJJ36265.1"/>
    <property type="molecule type" value="Genomic_DNA"/>
</dbReference>
<dbReference type="GeneID" id="63746863"/>
<dbReference type="VEuPathDB" id="FungiDB:ASPWEDRAFT_173049"/>
<protein>
    <submittedName>
        <fullName evidence="2">Uncharacterized protein</fullName>
    </submittedName>
</protein>
<dbReference type="Proteomes" id="UP000184383">
    <property type="component" value="Unassembled WGS sequence"/>
</dbReference>
<evidence type="ECO:0000313" key="2">
    <source>
        <dbReference type="EMBL" id="OJJ36265.1"/>
    </source>
</evidence>
<dbReference type="AlphaFoldDB" id="A0A1L9RMU7"/>
<gene>
    <name evidence="2" type="ORF">ASPWEDRAFT_173049</name>
</gene>